<evidence type="ECO:0000313" key="2">
    <source>
        <dbReference type="Proteomes" id="UP001631969"/>
    </source>
</evidence>
<dbReference type="EMBL" id="JBJURJ010000004">
    <property type="protein sequence ID" value="MFM9328131.1"/>
    <property type="molecule type" value="Genomic_DNA"/>
</dbReference>
<dbReference type="Proteomes" id="UP001631969">
    <property type="component" value="Unassembled WGS sequence"/>
</dbReference>
<name>A0ACC7NTQ9_9BACL</name>
<gene>
    <name evidence="1" type="ORF">ACI1P1_07530</name>
</gene>
<accession>A0ACC7NTQ9</accession>
<evidence type="ECO:0000313" key="1">
    <source>
        <dbReference type="EMBL" id="MFM9328131.1"/>
    </source>
</evidence>
<proteinExistence type="predicted"/>
<protein>
    <submittedName>
        <fullName evidence="1">Uncharacterized protein</fullName>
    </submittedName>
</protein>
<reference evidence="1" key="1">
    <citation type="submission" date="2024-12" db="EMBL/GenBank/DDBJ databases">
        <authorList>
            <person name="Wu N."/>
        </authorList>
    </citation>
    <scope>NUCLEOTIDE SEQUENCE</scope>
    <source>
        <strain evidence="1">P15</strain>
    </source>
</reference>
<comment type="caution">
    <text evidence="1">The sequence shown here is derived from an EMBL/GenBank/DDBJ whole genome shotgun (WGS) entry which is preliminary data.</text>
</comment>
<organism evidence="1 2">
    <name type="scientific">Paenibacillus mesotrionivorans</name>
    <dbReference type="NCBI Taxonomy" id="3160968"/>
    <lineage>
        <taxon>Bacteria</taxon>
        <taxon>Bacillati</taxon>
        <taxon>Bacillota</taxon>
        <taxon>Bacilli</taxon>
        <taxon>Bacillales</taxon>
        <taxon>Paenibacillaceae</taxon>
        <taxon>Paenibacillus</taxon>
    </lineage>
</organism>
<sequence>MPKGYVYMLVKQETRKLLLPAILTGILFAFLGAVTGIMYLGQNDPDLMEGAIRIIRHTAADLVTVSMTSTLGFAFTKEYLSHYWTDAFSRKLAFYRKLPVTDKEIVAARYLVFLITLLPMALCYFAALYLPVRLEHLATGTEFVQAAVLWLGFSLAGGAGFMYMELGMAGKTYMRMTLLVMVVLLLVIVLLNLSGIHLVAGSLALVRSYGLWASLAGVAVGGAIAWGMAPLMVRRLASRDLI</sequence>
<keyword evidence="2" id="KW-1185">Reference proteome</keyword>